<evidence type="ECO:0000256" key="1">
    <source>
        <dbReference type="ARBA" id="ARBA00007735"/>
    </source>
</evidence>
<comment type="caution">
    <text evidence="4">The sequence shown here is derived from an EMBL/GenBank/DDBJ whole genome shotgun (WGS) entry which is preliminary data.</text>
</comment>
<evidence type="ECO:0000259" key="3">
    <source>
        <dbReference type="PROSITE" id="PS51912"/>
    </source>
</evidence>
<comment type="similarity">
    <text evidence="1">Belongs to the DIP2 family.</text>
</comment>
<dbReference type="PROSITE" id="PS51912">
    <property type="entry name" value="DMAP1_BIND"/>
    <property type="match status" value="1"/>
</dbReference>
<dbReference type="Gene3D" id="3.30.300.30">
    <property type="match status" value="2"/>
</dbReference>
<accession>A0A813XMP6</accession>
<dbReference type="CDD" id="cd05905">
    <property type="entry name" value="Dip2"/>
    <property type="match status" value="2"/>
</dbReference>
<dbReference type="EMBL" id="CAJNOC010001534">
    <property type="protein sequence ID" value="CAF0872532.1"/>
    <property type="molecule type" value="Genomic_DNA"/>
</dbReference>
<dbReference type="InterPro" id="IPR025110">
    <property type="entry name" value="AMP-bd_C"/>
</dbReference>
<protein>
    <recommendedName>
        <fullName evidence="3">DMAP1-binding domain-containing protein</fullName>
    </recommendedName>
</protein>
<reference evidence="4" key="1">
    <citation type="submission" date="2021-02" db="EMBL/GenBank/DDBJ databases">
        <authorList>
            <person name="Nowell W R."/>
        </authorList>
    </citation>
    <scope>NUCLEOTIDE SEQUENCE</scope>
    <source>
        <strain evidence="4">Ploen Becks lab</strain>
    </source>
</reference>
<dbReference type="Proteomes" id="UP000663879">
    <property type="component" value="Unassembled WGS sequence"/>
</dbReference>
<dbReference type="PANTHER" id="PTHR22754:SF32">
    <property type="entry name" value="DISCO-INTERACTING PROTEIN 2"/>
    <property type="match status" value="1"/>
</dbReference>
<evidence type="ECO:0000313" key="5">
    <source>
        <dbReference type="Proteomes" id="UP000663879"/>
    </source>
</evidence>
<organism evidence="4 5">
    <name type="scientific">Brachionus calyciflorus</name>
    <dbReference type="NCBI Taxonomy" id="104777"/>
    <lineage>
        <taxon>Eukaryota</taxon>
        <taxon>Metazoa</taxon>
        <taxon>Spiralia</taxon>
        <taxon>Gnathifera</taxon>
        <taxon>Rotifera</taxon>
        <taxon>Eurotatoria</taxon>
        <taxon>Monogononta</taxon>
        <taxon>Pseudotrocha</taxon>
        <taxon>Ploima</taxon>
        <taxon>Brachionidae</taxon>
        <taxon>Brachionus</taxon>
    </lineage>
</organism>
<feature type="compositionally biased region" description="Polar residues" evidence="2">
    <location>
        <begin position="409"/>
        <end position="434"/>
    </location>
</feature>
<sequence length="1783" mass="196841">MEINHLNDEQKNAKKAQITIHKFKSCNSTTSTVSGDSTSTNNSSAFISPNSPTSPLSSLKLDLLPSNIKFELDQLELELLEGDITQKGYDKKRAKLLEPYLGILTNNKSEATSNIKSSQIGDKSKTPLNSNRTNIVIVTQKSNDLNKSKDKIRIPKKNKNRDDPNANRYHSEIRQEAVKAALAMYSNQKQSCILASKRTTTYLTPQSVTNEQVTSTDQVNIVTNSAEKIQSFSDEDSSDEDENHGKLELIESPVTSNCSTNDSSANKTNFKREYYENQTSEFLSPKLNDLLTVSGAHSTGTSSCSTSTGTASNTSSNLSIPNETNKITNCHINQYYYHVQDLKSNANKQNLSKINYSIPFQKTDRVVAIKTSNQVNSKNLAKLQQQNQQLQSIKMPNHLTIESPKNDKQNSLTNSDSKSRSISSGQLNQSVSSDNDSHEIRHGSRVSAKIQQLLNTLKRPKRRPLNEYFEDNQEEVDIPPLDPAVPKPEGGISVPACGEPLVVPSSFPQSLEAAIHKFANASSKAICLSVLDQYGKSVNSITYVKLLSRAQKIAYHLLTKLNLSNNNEEIHLKQGDRVALVFPNNDPIGFVISFCACVLAGLVAIPIDVPLARRDAGYQSLGFLLGQVGASLVLTSELCYKALPKNSNNEMIEFKGWPRMSWIVIENLNKSPPKDWSPPNRIPQDSIAYIEYSSLKDGSVTGVSVTREQMLAHCQTLNVTCQYIEGEYVVCVLDYKREFGFWHGIQSTIFNGMHTIYIPYSIMKINPGIWLTTITKYKASVALVKSRDMHWGLMAHREQKDINLESLRLLLIADGANPWSLSSCDTFLDVFQSKGLKPEAICPSAGSSETLTLSLRRPDRTGPQSSGRGVLSMSGLSYGVVRVDQENSLTSLTLQDVGQVLPGTVVCVVKVNSSSTNPTLCHTDEAGEICISSRSTANGYYGLQGLTSTVFKVSPHGSDNMPIGNREFVRSGLIGFLGPGGLLFVCGSKEGLIEVSGRRHNTDDLIATVLAVEPMKFIYRGRIAVFSNKVLKDERIIIVAEQRPDSTEEECFQWMSRVLQAVDSIHHVGVYCLALVSPNTLPKTPLGGIHIPETRTKFLEGTLHPTNILMCPHTCVLNLPKPREHHPEREVGPSAVLAGSIVQGRRLAEAKGRDLFDDESDTAKKYQFLGDILRWRSATSPDHVLYTVINSKGQEVQKLTCLQLHKKAEKIACLLLEKAQLSSGDHTALIFSPGVDLICAFYACLYIGVIPVPIRPPHVQNIQTTLPTIKMIVEMSRIKAILTNNSLVKLFKSKEANSIIDSRQWPILLDIEENTKKKLSNYYRPPSGDKLCYLDFSVSTTGMLAGVQASHASSTALCRAIKLSCELYPSREVVLCLDPYSGLGFVLWCLNSVYSGHHSILVPPVEVEINPCIWLATVSHYKVRDTFCSYSVMELCTKGLRSSVIDLKPSYSNSSSSTLSLSSFIESNSSGTLLKRYLKSRGINLSCVRTCAIVAEERPRIQLTSSFIKLFQSLGLPARSVSTTFGCRANIAVCLQGASDPDPKPVYVDQRALRNDRVTIVEKGSPHSLCLLESGKLLPGVKVVIANPETKGQCADSHLGEIWVKSPHCSNGYYNICGEDVLDDNFNCHLATGDTLTTYARTGYLGFVRRIDPTMSNSEPHDAIYIVGSLDETMMIRGMRYHPIDIETTVLRSHKKICECACFTWTNLLVVVVELDGNENEALDLVPLVTNSVLEDHYLIVGVVVVVDPGVVPINSRGEKQRMHLRDGFLSDLLDPIYVAYNM</sequence>
<keyword evidence="5" id="KW-1185">Reference proteome</keyword>
<dbReference type="InterPro" id="IPR010506">
    <property type="entry name" value="DMAP1-bd"/>
</dbReference>
<dbReference type="SMART" id="SM01137">
    <property type="entry name" value="DMAP_binding"/>
    <property type="match status" value="1"/>
</dbReference>
<feature type="region of interest" description="Disordered" evidence="2">
    <location>
        <begin position="147"/>
        <end position="169"/>
    </location>
</feature>
<name>A0A813XMP6_9BILA</name>
<gene>
    <name evidence="4" type="ORF">OXX778_LOCUS10007</name>
</gene>
<dbReference type="Pfam" id="PF23024">
    <property type="entry name" value="AMP-dom_DIP2-like"/>
    <property type="match status" value="1"/>
</dbReference>
<dbReference type="InterPro" id="IPR037337">
    <property type="entry name" value="Dip2-like_dom"/>
</dbReference>
<feature type="domain" description="DMAP1-binding" evidence="3">
    <location>
        <begin position="60"/>
        <end position="169"/>
    </location>
</feature>
<dbReference type="Gene3D" id="3.40.50.12780">
    <property type="entry name" value="N-terminal domain of ligase-like"/>
    <property type="match status" value="3"/>
</dbReference>
<proteinExistence type="inferred from homology"/>
<dbReference type="InterPro" id="IPR000873">
    <property type="entry name" value="AMP-dep_synth/lig_dom"/>
</dbReference>
<dbReference type="FunFam" id="3.30.300.30:FF:000001">
    <property type="entry name" value="DIP2 disco-interacting protein 2 homolog C"/>
    <property type="match status" value="1"/>
</dbReference>
<feature type="region of interest" description="Disordered" evidence="2">
    <location>
        <begin position="28"/>
        <end position="54"/>
    </location>
</feature>
<dbReference type="OrthoDB" id="69964at2759"/>
<dbReference type="Pfam" id="PF00501">
    <property type="entry name" value="AMP-binding"/>
    <property type="match status" value="2"/>
</dbReference>
<evidence type="ECO:0000256" key="2">
    <source>
        <dbReference type="SAM" id="MobiDB-lite"/>
    </source>
</evidence>
<dbReference type="PANTHER" id="PTHR22754">
    <property type="entry name" value="DISCO-INTERACTING PROTEIN 2 DIP2 -RELATED"/>
    <property type="match status" value="1"/>
</dbReference>
<feature type="compositionally biased region" description="Basic and acidic residues" evidence="2">
    <location>
        <begin position="160"/>
        <end position="169"/>
    </location>
</feature>
<feature type="region of interest" description="Disordered" evidence="2">
    <location>
        <begin position="400"/>
        <end position="445"/>
    </location>
</feature>
<evidence type="ECO:0000313" key="4">
    <source>
        <dbReference type="EMBL" id="CAF0872532.1"/>
    </source>
</evidence>
<feature type="compositionally biased region" description="Low complexity" evidence="2">
    <location>
        <begin position="298"/>
        <end position="319"/>
    </location>
</feature>
<dbReference type="Pfam" id="PF06464">
    <property type="entry name" value="DMAP_binding"/>
    <property type="match status" value="1"/>
</dbReference>
<dbReference type="InterPro" id="IPR042099">
    <property type="entry name" value="ANL_N_sf"/>
</dbReference>
<dbReference type="SUPFAM" id="SSF56801">
    <property type="entry name" value="Acetyl-CoA synthetase-like"/>
    <property type="match status" value="2"/>
</dbReference>
<feature type="region of interest" description="Disordered" evidence="2">
    <location>
        <begin position="298"/>
        <end position="323"/>
    </location>
</feature>
<dbReference type="InterPro" id="IPR045851">
    <property type="entry name" value="AMP-bd_C_sf"/>
</dbReference>